<dbReference type="Gene3D" id="3.30.70.1070">
    <property type="entry name" value="Sporulation related repeat"/>
    <property type="match status" value="1"/>
</dbReference>
<dbReference type="InterPro" id="IPR007730">
    <property type="entry name" value="SPOR-like_dom"/>
</dbReference>
<evidence type="ECO:0000259" key="1">
    <source>
        <dbReference type="PROSITE" id="PS51724"/>
    </source>
</evidence>
<dbReference type="RefSeq" id="WP_377002731.1">
    <property type="nucleotide sequence ID" value="NZ_JBHSGG010000002.1"/>
</dbReference>
<organism evidence="2 3">
    <name type="scientific">Coralloluteibacterium thermophilum</name>
    <dbReference type="NCBI Taxonomy" id="2707049"/>
    <lineage>
        <taxon>Bacteria</taxon>
        <taxon>Pseudomonadati</taxon>
        <taxon>Pseudomonadota</taxon>
        <taxon>Gammaproteobacteria</taxon>
        <taxon>Lysobacterales</taxon>
        <taxon>Lysobacteraceae</taxon>
        <taxon>Coralloluteibacterium</taxon>
    </lineage>
</organism>
<protein>
    <submittedName>
        <fullName evidence="2">SPOR domain-containing protein</fullName>
    </submittedName>
</protein>
<dbReference type="InterPro" id="IPR036680">
    <property type="entry name" value="SPOR-like_sf"/>
</dbReference>
<feature type="domain" description="SPOR" evidence="1">
    <location>
        <begin position="104"/>
        <end position="180"/>
    </location>
</feature>
<evidence type="ECO:0000313" key="3">
    <source>
        <dbReference type="Proteomes" id="UP001595892"/>
    </source>
</evidence>
<gene>
    <name evidence="2" type="ORF">ACFO3Q_01125</name>
</gene>
<dbReference type="Pfam" id="PF05036">
    <property type="entry name" value="SPOR"/>
    <property type="match status" value="1"/>
</dbReference>
<evidence type="ECO:0000313" key="2">
    <source>
        <dbReference type="EMBL" id="MFC4726780.1"/>
    </source>
</evidence>
<sequence length="217" mass="23890">MLVRSLVVLLVVMNLGAAAWWALHRADAAAPLPPERAAPRLVLLSEAERSRHLPEAEASAAPEPIEASPVCLSLGPLQTPADMRRVMDTLSPGVGRIQYRETRGNAVRGYRVYLPASPSREAALDSARRLAAQGVRDYYVVTAGAQENTVSLGLFRDLRNAESRRDEIRNLGYEAALEPRTEEVPQWWVDIATTEDFDWRAALGGYAGIEARPIDCF</sequence>
<dbReference type="Proteomes" id="UP001595892">
    <property type="component" value="Unassembled WGS sequence"/>
</dbReference>
<name>A0ABV9NGC8_9GAMM</name>
<comment type="caution">
    <text evidence="2">The sequence shown here is derived from an EMBL/GenBank/DDBJ whole genome shotgun (WGS) entry which is preliminary data.</text>
</comment>
<accession>A0ABV9NGC8</accession>
<proteinExistence type="predicted"/>
<dbReference type="PROSITE" id="PS51724">
    <property type="entry name" value="SPOR"/>
    <property type="match status" value="1"/>
</dbReference>
<dbReference type="EMBL" id="JBHSGG010000002">
    <property type="protein sequence ID" value="MFC4726780.1"/>
    <property type="molecule type" value="Genomic_DNA"/>
</dbReference>
<keyword evidence="3" id="KW-1185">Reference proteome</keyword>
<reference evidence="3" key="1">
    <citation type="journal article" date="2019" name="Int. J. Syst. Evol. Microbiol.">
        <title>The Global Catalogue of Microorganisms (GCM) 10K type strain sequencing project: providing services to taxonomists for standard genome sequencing and annotation.</title>
        <authorList>
            <consortium name="The Broad Institute Genomics Platform"/>
            <consortium name="The Broad Institute Genome Sequencing Center for Infectious Disease"/>
            <person name="Wu L."/>
            <person name="Ma J."/>
        </authorList>
    </citation>
    <scope>NUCLEOTIDE SEQUENCE [LARGE SCALE GENOMIC DNA]</scope>
    <source>
        <strain evidence="3">CGMCC 1.13574</strain>
    </source>
</reference>